<evidence type="ECO:0000313" key="1">
    <source>
        <dbReference type="EMBL" id="EKC48891.1"/>
    </source>
</evidence>
<dbReference type="AlphaFoldDB" id="K1SNL1"/>
<name>K1SNL1_9ZZZZ</name>
<feature type="non-terminal residue" evidence="1">
    <location>
        <position position="160"/>
    </location>
</feature>
<comment type="caution">
    <text evidence="1">The sequence shown here is derived from an EMBL/GenBank/DDBJ whole genome shotgun (WGS) entry which is preliminary data.</text>
</comment>
<organism evidence="1">
    <name type="scientific">human gut metagenome</name>
    <dbReference type="NCBI Taxonomy" id="408170"/>
    <lineage>
        <taxon>unclassified sequences</taxon>
        <taxon>metagenomes</taxon>
        <taxon>organismal metagenomes</taxon>
    </lineage>
</organism>
<protein>
    <submittedName>
        <fullName evidence="1">ATPase</fullName>
    </submittedName>
</protein>
<proteinExistence type="predicted"/>
<reference evidence="1" key="1">
    <citation type="journal article" date="2013" name="Environ. Microbiol.">
        <title>Microbiota from the distal guts of lean and obese adolescents exhibit partial functional redundancy besides clear differences in community structure.</title>
        <authorList>
            <person name="Ferrer M."/>
            <person name="Ruiz A."/>
            <person name="Lanza F."/>
            <person name="Haange S.B."/>
            <person name="Oberbach A."/>
            <person name="Till H."/>
            <person name="Bargiela R."/>
            <person name="Campoy C."/>
            <person name="Segura M.T."/>
            <person name="Richter M."/>
            <person name="von Bergen M."/>
            <person name="Seifert J."/>
            <person name="Suarez A."/>
        </authorList>
    </citation>
    <scope>NUCLEOTIDE SEQUENCE</scope>
</reference>
<dbReference type="EMBL" id="AJWZ01010290">
    <property type="protein sequence ID" value="EKC48891.1"/>
    <property type="molecule type" value="Genomic_DNA"/>
</dbReference>
<accession>K1SNL1</accession>
<gene>
    <name evidence="1" type="ORF">OBE_14931</name>
</gene>
<sequence length="160" mass="18652">METSEKYIKRGAYILDVSVMCNDIKAIKFESGRKMLLLMSKNLDNKRKLKELLGEVTDGDKFSVLPVAISELKDHLLIQLLLNALGSYDSEFLKCNNLTGHLYCFHPYWIKRGKEKKEDIIWQVPCLEITVTEKLYVNLAVRTFTSERLKKKISFTKRKF</sequence>